<dbReference type="PANTHER" id="PTHR22893:SF91">
    <property type="entry name" value="NADPH DEHYDROGENASE 2-RELATED"/>
    <property type="match status" value="1"/>
</dbReference>
<dbReference type="FunFam" id="3.20.20.70:FF:000059">
    <property type="entry name" value="N-ethylmaleimide reductase, FMN-linked"/>
    <property type="match status" value="1"/>
</dbReference>
<dbReference type="SUPFAM" id="SSF51395">
    <property type="entry name" value="FMN-linked oxidoreductases"/>
    <property type="match status" value="1"/>
</dbReference>
<dbReference type="InterPro" id="IPR045247">
    <property type="entry name" value="Oye-like"/>
</dbReference>
<dbReference type="Gene3D" id="3.20.20.70">
    <property type="entry name" value="Aldolase class I"/>
    <property type="match status" value="1"/>
</dbReference>
<evidence type="ECO:0000313" key="5">
    <source>
        <dbReference type="EMBL" id="NKY27516.1"/>
    </source>
</evidence>
<dbReference type="GO" id="GO:0016628">
    <property type="term" value="F:oxidoreductase activity, acting on the CH-CH group of donors, NAD or NADP as acceptor"/>
    <property type="evidence" value="ECO:0007669"/>
    <property type="project" value="UniProtKB-ARBA"/>
</dbReference>
<dbReference type="EMBL" id="JAAXOS010000006">
    <property type="protein sequence ID" value="NKY27516.1"/>
    <property type="molecule type" value="Genomic_DNA"/>
</dbReference>
<evidence type="ECO:0000256" key="2">
    <source>
        <dbReference type="ARBA" id="ARBA00005979"/>
    </source>
</evidence>
<reference evidence="5 6" key="1">
    <citation type="submission" date="2020-04" db="EMBL/GenBank/DDBJ databases">
        <title>MicrobeNet Type strains.</title>
        <authorList>
            <person name="Nicholson A.C."/>
        </authorList>
    </citation>
    <scope>NUCLEOTIDE SEQUENCE [LARGE SCALE GENOMIC DNA]</scope>
    <source>
        <strain evidence="5 6">DSM 44956</strain>
    </source>
</reference>
<dbReference type="GO" id="GO:0010181">
    <property type="term" value="F:FMN binding"/>
    <property type="evidence" value="ECO:0007669"/>
    <property type="project" value="InterPro"/>
</dbReference>
<evidence type="ECO:0000313" key="6">
    <source>
        <dbReference type="Proteomes" id="UP000540698"/>
    </source>
</evidence>
<organism evidence="5 6">
    <name type="scientific">Nocardia gamkensis</name>
    <dbReference type="NCBI Taxonomy" id="352869"/>
    <lineage>
        <taxon>Bacteria</taxon>
        <taxon>Bacillati</taxon>
        <taxon>Actinomycetota</taxon>
        <taxon>Actinomycetes</taxon>
        <taxon>Mycobacteriales</taxon>
        <taxon>Nocardiaceae</taxon>
        <taxon>Nocardia</taxon>
    </lineage>
</organism>
<comment type="similarity">
    <text evidence="2">Belongs to the NADH:flavin oxidoreductase/NADH oxidase family.</text>
</comment>
<sequence>MTNTAAPALFQPAAIGSLALPNRLVMAPMTRNRAASDGTPSPLMATYYTQRASAGLIIAEATTPNRVGQTYADIPGIYTEQHIAGWRAVTGAVAAAGGRMFLQLQHGGRVGHPDNSGLSPIAPSPIALPEPIHTPSGAQDAVVPLEMSTADIETTIADFVSAARNAIAAGFAGVEIHSANGYLLHQFLAQNTNQRTDSYGGSVANRIRFTREVVEAVVDAIGAERVGVRISPGVSVNGIDEGDTDDIYPALVSALAESGLAYLHYVFADPDQPLFQRIRSLWPGTLIANPNLGWGVPLPEDGGGQAARRLLAGGADLISLGRSFLANPDLVERFRAGAPLNPVRDAHLMYVGGAEGYTDYPTLAMAPTTH</sequence>
<dbReference type="Proteomes" id="UP000540698">
    <property type="component" value="Unassembled WGS sequence"/>
</dbReference>
<dbReference type="RefSeq" id="WP_062973068.1">
    <property type="nucleotide sequence ID" value="NZ_JAAXOS010000006.1"/>
</dbReference>
<dbReference type="Pfam" id="PF00724">
    <property type="entry name" value="Oxidored_FMN"/>
    <property type="match status" value="1"/>
</dbReference>
<proteinExistence type="inferred from homology"/>
<accession>A0A7X6L461</accession>
<gene>
    <name evidence="5" type="ORF">HGB38_14945</name>
</gene>
<dbReference type="GO" id="GO:0005829">
    <property type="term" value="C:cytosol"/>
    <property type="evidence" value="ECO:0007669"/>
    <property type="project" value="UniProtKB-ARBA"/>
</dbReference>
<feature type="domain" description="NADH:flavin oxidoreductase/NADH oxidase N-terminal" evidence="4">
    <location>
        <begin position="9"/>
        <end position="341"/>
    </location>
</feature>
<dbReference type="AlphaFoldDB" id="A0A7X6L461"/>
<name>A0A7X6L461_9NOCA</name>
<dbReference type="InterPro" id="IPR013785">
    <property type="entry name" value="Aldolase_TIM"/>
</dbReference>
<keyword evidence="3" id="KW-0560">Oxidoreductase</keyword>
<evidence type="ECO:0000256" key="3">
    <source>
        <dbReference type="ARBA" id="ARBA00023002"/>
    </source>
</evidence>
<protein>
    <submittedName>
        <fullName evidence="5">Alkene reductase</fullName>
    </submittedName>
</protein>
<dbReference type="InterPro" id="IPR001155">
    <property type="entry name" value="OxRdtase_FMN_N"/>
</dbReference>
<dbReference type="CDD" id="cd02933">
    <property type="entry name" value="OYE_like_FMN"/>
    <property type="match status" value="1"/>
</dbReference>
<evidence type="ECO:0000256" key="1">
    <source>
        <dbReference type="ARBA" id="ARBA00001917"/>
    </source>
</evidence>
<comment type="caution">
    <text evidence="5">The sequence shown here is derived from an EMBL/GenBank/DDBJ whole genome shotgun (WGS) entry which is preliminary data.</text>
</comment>
<keyword evidence="6" id="KW-1185">Reference proteome</keyword>
<comment type="cofactor">
    <cofactor evidence="1">
        <name>FMN</name>
        <dbReference type="ChEBI" id="CHEBI:58210"/>
    </cofactor>
</comment>
<dbReference type="PANTHER" id="PTHR22893">
    <property type="entry name" value="NADH OXIDOREDUCTASE-RELATED"/>
    <property type="match status" value="1"/>
</dbReference>
<evidence type="ECO:0000259" key="4">
    <source>
        <dbReference type="Pfam" id="PF00724"/>
    </source>
</evidence>